<dbReference type="SUPFAM" id="SSF109998">
    <property type="entry name" value="Triger factor/SurA peptide-binding domain-like"/>
    <property type="match status" value="1"/>
</dbReference>
<protein>
    <recommendedName>
        <fullName evidence="3">peptidylprolyl isomerase</fullName>
        <ecNumber evidence="3">5.2.1.8</ecNumber>
    </recommendedName>
</protein>
<reference evidence="8 9" key="1">
    <citation type="submission" date="2020-07" db="EMBL/GenBank/DDBJ databases">
        <authorList>
            <person name="Maaloum M."/>
        </authorList>
    </citation>
    <scope>NUCLEOTIDE SEQUENCE [LARGE SCALE GENOMIC DNA]</scope>
    <source>
        <strain evidence="8 9">GCS-AN-3</strain>
    </source>
</reference>
<feature type="chain" id="PRO_5032417233" description="peptidylprolyl isomerase" evidence="6">
    <location>
        <begin position="26"/>
        <end position="330"/>
    </location>
</feature>
<feature type="domain" description="PpiC" evidence="7">
    <location>
        <begin position="164"/>
        <end position="265"/>
    </location>
</feature>
<name>A0A853IY07_9BURK</name>
<dbReference type="InterPro" id="IPR006311">
    <property type="entry name" value="TAT_signal"/>
</dbReference>
<feature type="signal peptide" evidence="6">
    <location>
        <begin position="1"/>
        <end position="25"/>
    </location>
</feature>
<gene>
    <name evidence="8" type="ORF">H0I39_06425</name>
</gene>
<evidence type="ECO:0000256" key="5">
    <source>
        <dbReference type="PROSITE-ProRule" id="PRU00278"/>
    </source>
</evidence>
<keyword evidence="9" id="KW-1185">Reference proteome</keyword>
<dbReference type="GO" id="GO:0003755">
    <property type="term" value="F:peptidyl-prolyl cis-trans isomerase activity"/>
    <property type="evidence" value="ECO:0007669"/>
    <property type="project" value="UniProtKB-KW"/>
</dbReference>
<dbReference type="PANTHER" id="PTHR47245:SF2">
    <property type="entry name" value="PEPTIDYL-PROLYL CIS-TRANS ISOMERASE HP_0175-RELATED"/>
    <property type="match status" value="1"/>
</dbReference>
<dbReference type="PANTHER" id="PTHR47245">
    <property type="entry name" value="PEPTIDYLPROLYL ISOMERASE"/>
    <property type="match status" value="1"/>
</dbReference>
<dbReference type="InterPro" id="IPR027304">
    <property type="entry name" value="Trigger_fact/SurA_dom_sf"/>
</dbReference>
<dbReference type="EMBL" id="JACCKX010000001">
    <property type="protein sequence ID" value="NZA01489.1"/>
    <property type="molecule type" value="Genomic_DNA"/>
</dbReference>
<keyword evidence="6" id="KW-0732">Signal</keyword>
<dbReference type="SUPFAM" id="SSF54534">
    <property type="entry name" value="FKBP-like"/>
    <property type="match status" value="1"/>
</dbReference>
<accession>A0A853IY07</accession>
<comment type="caution">
    <text evidence="8">The sequence shown here is derived from an EMBL/GenBank/DDBJ whole genome shotgun (WGS) entry which is preliminary data.</text>
</comment>
<evidence type="ECO:0000256" key="2">
    <source>
        <dbReference type="ARBA" id="ARBA00007656"/>
    </source>
</evidence>
<dbReference type="PROSITE" id="PS50198">
    <property type="entry name" value="PPIC_PPIASE_2"/>
    <property type="match status" value="1"/>
</dbReference>
<evidence type="ECO:0000313" key="9">
    <source>
        <dbReference type="Proteomes" id="UP000589716"/>
    </source>
</evidence>
<dbReference type="Proteomes" id="UP000589716">
    <property type="component" value="Unassembled WGS sequence"/>
</dbReference>
<dbReference type="Pfam" id="PF13616">
    <property type="entry name" value="Rotamase_3"/>
    <property type="match status" value="1"/>
</dbReference>
<organism evidence="8 9">
    <name type="scientific">Ottowia beijingensis</name>
    <dbReference type="NCBI Taxonomy" id="1207057"/>
    <lineage>
        <taxon>Bacteria</taxon>
        <taxon>Pseudomonadati</taxon>
        <taxon>Pseudomonadota</taxon>
        <taxon>Betaproteobacteria</taxon>
        <taxon>Burkholderiales</taxon>
        <taxon>Comamonadaceae</taxon>
        <taxon>Ottowia</taxon>
    </lineage>
</organism>
<dbReference type="AlphaFoldDB" id="A0A853IY07"/>
<evidence type="ECO:0000256" key="6">
    <source>
        <dbReference type="SAM" id="SignalP"/>
    </source>
</evidence>
<dbReference type="PROSITE" id="PS51318">
    <property type="entry name" value="TAT"/>
    <property type="match status" value="1"/>
</dbReference>
<evidence type="ECO:0000256" key="3">
    <source>
        <dbReference type="ARBA" id="ARBA00013194"/>
    </source>
</evidence>
<dbReference type="InterPro" id="IPR050245">
    <property type="entry name" value="PrsA_foldase"/>
</dbReference>
<proteinExistence type="inferred from homology"/>
<sequence length="330" mass="35284">MSGPRFSRLAALALGAALLSGPLAAAAQSAAPAPAAAAQPAPRFGAPADVLASGPAGAVTRAEMEQLVEQLVPAENRAMFWVSPDEVRRFARGQYVQRALAAQARQAGLALDASAAAEPALARERALVEHYMQQRVAAEMPDAQAQEAYARSAYRAQPQRFVVPEEVRVRHILLTVESGGSDDAAVKAEAERLVGQLRGGADFAALARAHSADPGSAQRGGELDWFARGRMVPPFEAAAFELKQPGDVSAPVKTPYGYHVIELLGRKPAEQKSFEQALPELRQEIAAQINQRVRRGLWEQAEADAQLDEAALKNLMADHFTPITPTLPRP</sequence>
<dbReference type="RefSeq" id="WP_180549956.1">
    <property type="nucleotide sequence ID" value="NZ_JACCKX010000001.1"/>
</dbReference>
<evidence type="ECO:0000313" key="8">
    <source>
        <dbReference type="EMBL" id="NZA01489.1"/>
    </source>
</evidence>
<evidence type="ECO:0000256" key="4">
    <source>
        <dbReference type="ARBA" id="ARBA00023110"/>
    </source>
</evidence>
<dbReference type="InterPro" id="IPR000297">
    <property type="entry name" value="PPIase_PpiC"/>
</dbReference>
<comment type="similarity">
    <text evidence="2">Belongs to the PpiC/parvulin rotamase family.</text>
</comment>
<evidence type="ECO:0000256" key="1">
    <source>
        <dbReference type="ARBA" id="ARBA00000971"/>
    </source>
</evidence>
<comment type="catalytic activity">
    <reaction evidence="1">
        <text>[protein]-peptidylproline (omega=180) = [protein]-peptidylproline (omega=0)</text>
        <dbReference type="Rhea" id="RHEA:16237"/>
        <dbReference type="Rhea" id="RHEA-COMP:10747"/>
        <dbReference type="Rhea" id="RHEA-COMP:10748"/>
        <dbReference type="ChEBI" id="CHEBI:83833"/>
        <dbReference type="ChEBI" id="CHEBI:83834"/>
        <dbReference type="EC" id="5.2.1.8"/>
    </reaction>
</comment>
<dbReference type="InterPro" id="IPR046357">
    <property type="entry name" value="PPIase_dom_sf"/>
</dbReference>
<keyword evidence="4 5" id="KW-0697">Rotamase</keyword>
<dbReference type="EC" id="5.2.1.8" evidence="3"/>
<keyword evidence="5 8" id="KW-0413">Isomerase</keyword>
<dbReference type="Gene3D" id="3.10.50.40">
    <property type="match status" value="1"/>
</dbReference>
<evidence type="ECO:0000259" key="7">
    <source>
        <dbReference type="PROSITE" id="PS50198"/>
    </source>
</evidence>